<dbReference type="InterPro" id="IPR011991">
    <property type="entry name" value="ArsR-like_HTH"/>
</dbReference>
<evidence type="ECO:0000256" key="1">
    <source>
        <dbReference type="ARBA" id="ARBA00023015"/>
    </source>
</evidence>
<dbReference type="RefSeq" id="WP_378210349.1">
    <property type="nucleotide sequence ID" value="NZ_JBHLZP010000388.1"/>
</dbReference>
<evidence type="ECO:0000313" key="5">
    <source>
        <dbReference type="EMBL" id="MFB9837506.1"/>
    </source>
</evidence>
<dbReference type="Pfam" id="PF01638">
    <property type="entry name" value="HxlR"/>
    <property type="match status" value="1"/>
</dbReference>
<dbReference type="Gene3D" id="1.10.10.10">
    <property type="entry name" value="Winged helix-like DNA-binding domain superfamily/Winged helix DNA-binding domain"/>
    <property type="match status" value="1"/>
</dbReference>
<dbReference type="InterPro" id="IPR036388">
    <property type="entry name" value="WH-like_DNA-bd_sf"/>
</dbReference>
<dbReference type="InterPro" id="IPR036390">
    <property type="entry name" value="WH_DNA-bd_sf"/>
</dbReference>
<keyword evidence="2" id="KW-0238">DNA-binding</keyword>
<feature type="domain" description="HTH hxlR-type" evidence="4">
    <location>
        <begin position="24"/>
        <end position="122"/>
    </location>
</feature>
<evidence type="ECO:0000313" key="6">
    <source>
        <dbReference type="Proteomes" id="UP001589627"/>
    </source>
</evidence>
<reference evidence="5 6" key="1">
    <citation type="submission" date="2024-09" db="EMBL/GenBank/DDBJ databases">
        <authorList>
            <person name="Sun Q."/>
            <person name="Mori K."/>
        </authorList>
    </citation>
    <scope>NUCLEOTIDE SEQUENCE [LARGE SCALE GENOMIC DNA]</scope>
    <source>
        <strain evidence="5 6">TBRC 0563</strain>
    </source>
</reference>
<evidence type="ECO:0000256" key="3">
    <source>
        <dbReference type="ARBA" id="ARBA00023163"/>
    </source>
</evidence>
<comment type="caution">
    <text evidence="5">The sequence shown here is derived from an EMBL/GenBank/DDBJ whole genome shotgun (WGS) entry which is preliminary data.</text>
</comment>
<gene>
    <name evidence="5" type="ORF">ACFFNX_35575</name>
</gene>
<dbReference type="CDD" id="cd00090">
    <property type="entry name" value="HTH_ARSR"/>
    <property type="match status" value="1"/>
</dbReference>
<dbReference type="PANTHER" id="PTHR33204">
    <property type="entry name" value="TRANSCRIPTIONAL REGULATOR, MARR FAMILY"/>
    <property type="match status" value="1"/>
</dbReference>
<dbReference type="SUPFAM" id="SSF46785">
    <property type="entry name" value="Winged helix' DNA-binding domain"/>
    <property type="match status" value="1"/>
</dbReference>
<dbReference type="EMBL" id="JBHLZP010000388">
    <property type="protein sequence ID" value="MFB9837506.1"/>
    <property type="molecule type" value="Genomic_DNA"/>
</dbReference>
<keyword evidence="1" id="KW-0805">Transcription regulation</keyword>
<sequence length="139" mass="15481">MTTRTAAQRRQDARVAYDAYLATCPARRLLDRISDKWVSLLLNALADGPQRYSDLSRTVAGVSQKMLTQTLRTLERDGLVTRTVTPAVPVRVDYGLTPLGVSLLPVMRAIKDWAETHIEEVAAAQESYDAQVNAQERHS</sequence>
<protein>
    <submittedName>
        <fullName evidence="5">Winged helix-turn-helix transcriptional regulator</fullName>
    </submittedName>
</protein>
<organism evidence="5 6">
    <name type="scientific">Actinoallomurus acaciae</name>
    <dbReference type="NCBI Taxonomy" id="502577"/>
    <lineage>
        <taxon>Bacteria</taxon>
        <taxon>Bacillati</taxon>
        <taxon>Actinomycetota</taxon>
        <taxon>Actinomycetes</taxon>
        <taxon>Streptosporangiales</taxon>
        <taxon>Thermomonosporaceae</taxon>
        <taxon>Actinoallomurus</taxon>
    </lineage>
</organism>
<proteinExistence type="predicted"/>
<dbReference type="PANTHER" id="PTHR33204:SF37">
    <property type="entry name" value="HTH-TYPE TRANSCRIPTIONAL REGULATOR YODB"/>
    <property type="match status" value="1"/>
</dbReference>
<keyword evidence="6" id="KW-1185">Reference proteome</keyword>
<evidence type="ECO:0000256" key="2">
    <source>
        <dbReference type="ARBA" id="ARBA00023125"/>
    </source>
</evidence>
<dbReference type="InterPro" id="IPR002577">
    <property type="entry name" value="HTH_HxlR"/>
</dbReference>
<keyword evidence="3" id="KW-0804">Transcription</keyword>
<name>A0ABV5YR16_9ACTN</name>
<dbReference type="Proteomes" id="UP001589627">
    <property type="component" value="Unassembled WGS sequence"/>
</dbReference>
<accession>A0ABV5YR16</accession>
<evidence type="ECO:0000259" key="4">
    <source>
        <dbReference type="PROSITE" id="PS51118"/>
    </source>
</evidence>
<dbReference type="PROSITE" id="PS51118">
    <property type="entry name" value="HTH_HXLR"/>
    <property type="match status" value="1"/>
</dbReference>